<dbReference type="InterPro" id="IPR026444">
    <property type="entry name" value="Secre_tail"/>
</dbReference>
<dbReference type="EMBL" id="JSYL01000001">
    <property type="protein sequence ID" value="KIA90713.1"/>
    <property type="molecule type" value="Genomic_DNA"/>
</dbReference>
<evidence type="ECO:0000259" key="3">
    <source>
        <dbReference type="Pfam" id="PF18962"/>
    </source>
</evidence>
<reference evidence="4 5" key="1">
    <citation type="submission" date="2014-10" db="EMBL/GenBank/DDBJ databases">
        <title>Kaistella jeonii genome.</title>
        <authorList>
            <person name="Clayton J.T."/>
            <person name="Newman J.D."/>
        </authorList>
    </citation>
    <scope>NUCLEOTIDE SEQUENCE [LARGE SCALE GENOMIC DNA]</scope>
    <source>
        <strain evidence="4 5">DSM 17048</strain>
    </source>
</reference>
<evidence type="ECO:0000256" key="2">
    <source>
        <dbReference type="SAM" id="SignalP"/>
    </source>
</evidence>
<gene>
    <name evidence="4" type="ORF">OA86_02260</name>
</gene>
<feature type="signal peptide" evidence="2">
    <location>
        <begin position="1"/>
        <end position="18"/>
    </location>
</feature>
<keyword evidence="5" id="KW-1185">Reference proteome</keyword>
<evidence type="ECO:0000256" key="1">
    <source>
        <dbReference type="ARBA" id="ARBA00022729"/>
    </source>
</evidence>
<dbReference type="OrthoDB" id="1256754at2"/>
<keyword evidence="1 2" id="KW-0732">Signal</keyword>
<evidence type="ECO:0000313" key="5">
    <source>
        <dbReference type="Proteomes" id="UP000031473"/>
    </source>
</evidence>
<protein>
    <recommendedName>
        <fullName evidence="3">Secretion system C-terminal sorting domain-containing protein</fullName>
    </recommendedName>
</protein>
<proteinExistence type="predicted"/>
<dbReference type="Proteomes" id="UP000031473">
    <property type="component" value="Unassembled WGS sequence"/>
</dbReference>
<feature type="chain" id="PRO_5030004970" description="Secretion system C-terminal sorting domain-containing protein" evidence="2">
    <location>
        <begin position="19"/>
        <end position="242"/>
    </location>
</feature>
<dbReference type="NCBIfam" id="TIGR04183">
    <property type="entry name" value="Por_Secre_tail"/>
    <property type="match status" value="1"/>
</dbReference>
<organism evidence="4 5">
    <name type="scientific">Kaistella jeonii</name>
    <dbReference type="NCBI Taxonomy" id="266749"/>
    <lineage>
        <taxon>Bacteria</taxon>
        <taxon>Pseudomonadati</taxon>
        <taxon>Bacteroidota</taxon>
        <taxon>Flavobacteriia</taxon>
        <taxon>Flavobacteriales</taxon>
        <taxon>Weeksellaceae</taxon>
        <taxon>Chryseobacterium group</taxon>
        <taxon>Kaistella</taxon>
    </lineage>
</organism>
<dbReference type="STRING" id="266749.SAMN05421876_10164"/>
<comment type="caution">
    <text evidence="4">The sequence shown here is derived from an EMBL/GenBank/DDBJ whole genome shotgun (WGS) entry which is preliminary data.</text>
</comment>
<dbReference type="RefSeq" id="WP_039348083.1">
    <property type="nucleotide sequence ID" value="NZ_FOLA01000001.1"/>
</dbReference>
<feature type="domain" description="Secretion system C-terminal sorting" evidence="3">
    <location>
        <begin position="169"/>
        <end position="240"/>
    </location>
</feature>
<name>A0A0C1FFY6_9FLAO</name>
<accession>A0A0C1FFY6</accession>
<dbReference type="Pfam" id="PF18962">
    <property type="entry name" value="Por_Secre_tail"/>
    <property type="match status" value="1"/>
</dbReference>
<sequence length="242" mass="27349">MKKIYILILGFFCFFASAQPYSILLKNADWTITKIQWSGVDYYPPVPFTQSGKVAFDFDNNNGFNSIFFNTAGGKLTFGANNAAYFTLQNVAVTLAEYYGENEQAIRQFDSMATTFYFGFQTSDQFTFQYEQIFSGKNLIVTNKYGNKIFYSNLILGNSEILLDNAISIYPNPAKNEIFLRSSKAIAENSTVEIFDNSGKLISTQKISPKNSFSVQMLQNGVYTARVSNLGEQYSSRFIIEK</sequence>
<evidence type="ECO:0000313" key="4">
    <source>
        <dbReference type="EMBL" id="KIA90713.1"/>
    </source>
</evidence>
<dbReference type="AlphaFoldDB" id="A0A0C1FFY6"/>